<evidence type="ECO:0000256" key="3">
    <source>
        <dbReference type="ARBA" id="ARBA00022837"/>
    </source>
</evidence>
<keyword evidence="9" id="KW-1185">Reference proteome</keyword>
<feature type="region of interest" description="Disordered" evidence="4">
    <location>
        <begin position="1881"/>
        <end position="1900"/>
    </location>
</feature>
<evidence type="ECO:0000256" key="5">
    <source>
        <dbReference type="SAM" id="SignalP"/>
    </source>
</evidence>
<feature type="region of interest" description="Disordered" evidence="4">
    <location>
        <begin position="1202"/>
        <end position="1222"/>
    </location>
</feature>
<evidence type="ECO:0000313" key="10">
    <source>
        <dbReference type="Proteomes" id="UP001282336"/>
    </source>
</evidence>
<feature type="domain" description="Calx-beta" evidence="6">
    <location>
        <begin position="2121"/>
        <end position="2166"/>
    </location>
</feature>
<keyword evidence="2" id="KW-0677">Repeat</keyword>
<proteinExistence type="predicted"/>
<organism evidence="7 10">
    <name type="scientific">Scandinavium lactucae</name>
    <dbReference type="NCBI Taxonomy" id="3095028"/>
    <lineage>
        <taxon>Bacteria</taxon>
        <taxon>Pseudomonadati</taxon>
        <taxon>Pseudomonadota</taxon>
        <taxon>Gammaproteobacteria</taxon>
        <taxon>Enterobacterales</taxon>
        <taxon>Enterobacteriaceae</taxon>
        <taxon>Scandinavium</taxon>
    </lineage>
</organism>
<dbReference type="Gene3D" id="2.60.40.2030">
    <property type="match status" value="1"/>
</dbReference>
<feature type="chain" id="PRO_5042618268" description="Calx-beta domain-containing protein" evidence="5">
    <location>
        <begin position="23"/>
        <end position="2481"/>
    </location>
</feature>
<keyword evidence="3" id="KW-0106">Calcium</keyword>
<evidence type="ECO:0000259" key="6">
    <source>
        <dbReference type="Pfam" id="PF03160"/>
    </source>
</evidence>
<keyword evidence="1 5" id="KW-0732">Signal</keyword>
<sequence>MKNISKYALLMALGTLCIPGLATPDRQQVKNFIQQHGDLIQQLKPGVRGRVLNTQFDLLVIDDQVSHNQYLTTLNTKAPILSGDHPPMMFGSRHMGQGNKRLATWYPHAADNAIESMTAVQPEHAFRGLSDRHGHMIGGSRKVTLPNGEYVNPVLSKTAFDFLNNGAMGVEKRITVAEKMKSGRRRLVTAKVKKRAALRITLPATKGCIDDTVKGQSGKVCLIRQTEGTAMGMRAPDLRFSVQGSLNSGQGFFRVGNHDWHKLNDPVMLTEFNGKQDIAVFIPQASKPVLAMAKLKLNFFAPGRLNYGDSYVSAAILGAALPGEHQNVLSQTQFAWIQDKVKGDEYILSQSDRILNRAPLLPPSVSGHKGPASSEPARWELSDTVATVDKGTVAPKALFTGSGASTLFSPQAWQWFKQAKPGESKLLRYSDSETTVNTELKNASKLTLSKTLPHCHPQMVNGQGGTVCSLRRIESALKGDTSGIYFNFIRPMRKMYYQVGDEWTAINKSISLSAFDTAKKLDVFYPGNTKAEDAISTMKFVFSKSKDVNDEKLTGNVSSAPILTFTGDDNYHYSYPTYYVAAGLCPVKGDELSAFRSAGQSATNESGHYSGYDKDPIVYWEHDIQSGSVICPASVVLPATQGNLHEVPANGSKYLCAAQYQTGWTKNSASTILDEDVTCIPLTHSDPDLDIVSVSAPTVAEGGNLVYTVTLNQAATTADAQKIGLKLPMTTGTGYAVAADIDSTKVVLSGATSGSGATTIDLSSASSVYKVNVAAGKSSFTVSVPTKTDSLVEGDEKLDLQSSSDATSNTKTGTGTITDVAVPLDPLDIKSVSAPTATEGSNLVYTVTLNRAATAADAQQVGLKLPMNTGTGYAVAADIDSAQVVLTDATDNSGHTTVSLASSASYLNVNVAAGKSSFKVSVPTKTDSLNEGSEKLILDVYSFSTLNIKSGTGTITDPSIPLDIVSVSAPTATEGSNLVYTVTLSHTVTASDLTPYVSLTLPMTAGTGHASSADVDVTKVTLTNATDLTGKTSIDLSSNNFVNVAVGQSSFKVSVPTIKDSEAEGNETLELQAASADYVYKNTKTGTGTIMDSVVPLDIVSVSAPTAAEGSNLVYTVTLNRAATTADAQQVGLKLPMTAGTGYAVAADIDSTKVVLADATSTSGATTIDLSSASSVSKVNVAAGKSSFTVSVPTKTDSLVEGSEKLDLQSSSDATSNTKTGTGTITDVVVPLDVVSVSAPTAAEGSNLIYTVTLNRAVTAADASTREVGLELPMPTGTGYAVAEDIDRSKVVLTDAASTSGATTIDLTSHKYFYELVVTPGKSSFTVSVPTKTDSLVEGSEKLELHSNSYTTSTVKIGTGTITDEVVPLDVVSVSAPTAAEGNNLVYTVTLNRAVTAEDTRQVGLELPMPTGTGYAVAEDIDRSKVVLTDAASTSGATTIDLTSHKYFYELVVTPGKSSFTVSVPTKTDSLVEGSEKLELHSNSYATSTVKIGTGTITDVVVPLDVVSVSAPTAAEGSNLVYTVTLNRAVTAEDTRQVGLELPMPTGTGYAVAEDIDRSKVVLTDAASTSGATTIDLTSHKYFYELVVTPGKSSFTVSVPTKTDSLVEGSEKLELHSNSYATSTVKIGTGTITDVVVPLDITSVSAPTAAEGSNLVYTVTLNRAATTADAQQVGLKLPMTAGTGYAVAADIDSTKVVLADATSDSGATTIDLSSASSVSKVNVAAGKSSFTVSVPTKTDSLVEGSEKLDLQSSSDATSNTKTGTGTITDVVVPLDITSVSAPTAAEGSNLVYTVTLNRAATTADAQQVGLKLPMTAGTGYAVAADIDSTKVVLADATSDSGATTIDLSSTSSVYKVNVAAGKSSFTVSVPTKTDSLLEGSEKLDLQSSSDATSNTKTGTGTITDTTVPLDIVSVSAPTAAEGSNLEYTVTLSRTVQASDETPYVKLTLPITAGDGHASSADVDATKVTLTNATDLYAGTTITDLSSFTYVVVAAGQSSFKVSVPTKTDSEAEGNETLDLQAASVDYIYQNTKTGTGTITDIEAPLDIVSVSAPTAAEGSNLVYTVTLNRAATAADSQGVTVNLPMPAGEGNASSADVDATVVQLTDAKDGAGGNSNVINLSFTTLDYPVIVTPGKSSFTVSVPTKTDSLVEGDEKLALKVGSTATQNTITGTGTITDIAAPLDIVSVSAPTAAEGSNLVYTVTLNRAATAADTQGVTVNLPMPAGEGNASSADVDATVVELTDAKDGAGGNSNVINLSFTTLDYPVIVTPGKSSFTVSVPTKTDSLVEGDEKLALKVGSAATQNTITGTGTITDVVSQVFSVTPVNSIQFDYTNEAGFVDQVVAFELNISSLASNPAYKLQAKRGTDYQLKPTGAQDGRTIDVDLLLATDKTALTPDTWVDLSDSYPGLFTLNTNTDEVQTVTSGFIAHLTNFFDGKSQVPAAYMPDGQYKGTVSADIRVLWQGSSVEKKVRSRDRKSRNH</sequence>
<name>A0AAJ2S8G3_9ENTR</name>
<evidence type="ECO:0000313" key="8">
    <source>
        <dbReference type="EMBL" id="MDX6039838.1"/>
    </source>
</evidence>
<dbReference type="EMBL" id="JAWXRC010000025">
    <property type="protein sequence ID" value="MDX6031964.1"/>
    <property type="molecule type" value="Genomic_DNA"/>
</dbReference>
<dbReference type="EMBL" id="JAWXRD010000005">
    <property type="protein sequence ID" value="MDX6039838.1"/>
    <property type="molecule type" value="Genomic_DNA"/>
</dbReference>
<gene>
    <name evidence="8" type="ORF">SIK69_06450</name>
    <name evidence="7" type="ORF">SIL20_10635</name>
</gene>
<comment type="caution">
    <text evidence="7">The sequence shown here is derived from an EMBL/GenBank/DDBJ whole genome shotgun (WGS) entry which is preliminary data.</text>
</comment>
<dbReference type="Proteomes" id="UP001275664">
    <property type="component" value="Unassembled WGS sequence"/>
</dbReference>
<reference evidence="7 9" key="1">
    <citation type="submission" date="2023-11" db="EMBL/GenBank/DDBJ databases">
        <title>Scandinavium wanjuensis sp. nov., isolated from lettuce South Korea.</title>
        <authorList>
            <person name="Park J."/>
            <person name="Park S."/>
            <person name="Oh K.K."/>
            <person name="Cho G.S."/>
            <person name="Franz C.M.A.P."/>
        </authorList>
    </citation>
    <scope>NUCLEOTIDE SEQUENCE</scope>
    <source>
        <strain evidence="7">V105_12</strain>
        <strain evidence="8 9">V105_6</strain>
    </source>
</reference>
<evidence type="ECO:0000313" key="7">
    <source>
        <dbReference type="EMBL" id="MDX6031964.1"/>
    </source>
</evidence>
<dbReference type="InterPro" id="IPR003644">
    <property type="entry name" value="Calx_beta"/>
</dbReference>
<dbReference type="Proteomes" id="UP001282336">
    <property type="component" value="Unassembled WGS sequence"/>
</dbReference>
<dbReference type="GO" id="GO:0016020">
    <property type="term" value="C:membrane"/>
    <property type="evidence" value="ECO:0007669"/>
    <property type="project" value="InterPro"/>
</dbReference>
<evidence type="ECO:0000313" key="9">
    <source>
        <dbReference type="Proteomes" id="UP001275664"/>
    </source>
</evidence>
<evidence type="ECO:0000256" key="4">
    <source>
        <dbReference type="SAM" id="MobiDB-lite"/>
    </source>
</evidence>
<feature type="domain" description="Calx-beta" evidence="6">
    <location>
        <begin position="2258"/>
        <end position="2303"/>
    </location>
</feature>
<dbReference type="InterPro" id="IPR038081">
    <property type="entry name" value="CalX-like_sf"/>
</dbReference>
<accession>A0AAJ2S8G3</accession>
<feature type="region of interest" description="Disordered" evidence="4">
    <location>
        <begin position="794"/>
        <end position="814"/>
    </location>
</feature>
<feature type="signal peptide" evidence="5">
    <location>
        <begin position="1"/>
        <end position="22"/>
    </location>
</feature>
<dbReference type="SUPFAM" id="SSF141072">
    <property type="entry name" value="CalX-like"/>
    <property type="match status" value="1"/>
</dbReference>
<dbReference type="GO" id="GO:0007154">
    <property type="term" value="P:cell communication"/>
    <property type="evidence" value="ECO:0007669"/>
    <property type="project" value="InterPro"/>
</dbReference>
<evidence type="ECO:0000256" key="2">
    <source>
        <dbReference type="ARBA" id="ARBA00022737"/>
    </source>
</evidence>
<dbReference type="RefSeq" id="WP_319628498.1">
    <property type="nucleotide sequence ID" value="NZ_JAWXRB010000032.1"/>
</dbReference>
<evidence type="ECO:0000256" key="1">
    <source>
        <dbReference type="ARBA" id="ARBA00022729"/>
    </source>
</evidence>
<protein>
    <recommendedName>
        <fullName evidence="6">Calx-beta domain-containing protein</fullName>
    </recommendedName>
</protein>
<dbReference type="Pfam" id="PF03160">
    <property type="entry name" value="Calx-beta"/>
    <property type="match status" value="2"/>
</dbReference>